<dbReference type="InterPro" id="IPR029052">
    <property type="entry name" value="Metallo-depent_PP-like"/>
</dbReference>
<protein>
    <submittedName>
        <fullName evidence="4">Metallophosphoesterase</fullName>
    </submittedName>
</protein>
<evidence type="ECO:0000259" key="3">
    <source>
        <dbReference type="Pfam" id="PF00149"/>
    </source>
</evidence>
<dbReference type="PANTHER" id="PTHR10161">
    <property type="entry name" value="TARTRATE-RESISTANT ACID PHOSPHATASE TYPE 5"/>
    <property type="match status" value="1"/>
</dbReference>
<dbReference type="Pfam" id="PF00149">
    <property type="entry name" value="Metallophos"/>
    <property type="match status" value="1"/>
</dbReference>
<proteinExistence type="predicted"/>
<dbReference type="InterPro" id="IPR051558">
    <property type="entry name" value="Metallophosphoesterase_PAP"/>
</dbReference>
<sequence length="397" mass="45563">MILKLALTFFVLFTAYTVWSYLRERKYRKKPFYGLADIGWRTIQPPPTESRIHSVALVGDIGNAGPVETDSVMQSIKDWLDTEGAKSTIVFLGDNIYPVGLPPEGHRHHQNALQKLYYQLELFKSYEGKVVYLGGNHDWNKGRRNGLTYALRQERTICEALNDPLAFLPKNATLGPVPLEINDHLLLIVINTQWWVQKGEKPRRLYPDQEETNPEAFFSALQLLLEKNKHRFVIIAAHHPLYSNALHGGKFTVKQQLFPLTFINKKAMLPLPMAGLAFRLYRKYIGATEDMSFPPFKRFRKKILKLLHQYSNFFYVGGHDHNLQYFQVKGGHYAVSGSGSKTNFVAKGGKATFSHENKGFMVLDHYQDGSVWLRVLEPSEETPKKTIIAFQKCLYKT</sequence>
<dbReference type="InterPro" id="IPR004843">
    <property type="entry name" value="Calcineurin-like_PHP"/>
</dbReference>
<accession>A0ABW2DTL1</accession>
<feature type="domain" description="Calcineurin-like phosphoesterase" evidence="3">
    <location>
        <begin position="55"/>
        <end position="254"/>
    </location>
</feature>
<reference evidence="5" key="1">
    <citation type="journal article" date="2019" name="Int. J. Syst. Evol. Microbiol.">
        <title>The Global Catalogue of Microorganisms (GCM) 10K type strain sequencing project: providing services to taxonomists for standard genome sequencing and annotation.</title>
        <authorList>
            <consortium name="The Broad Institute Genomics Platform"/>
            <consortium name="The Broad Institute Genome Sequencing Center for Infectious Disease"/>
            <person name="Wu L."/>
            <person name="Ma J."/>
        </authorList>
    </citation>
    <scope>NUCLEOTIDE SEQUENCE [LARGE SCALE GENOMIC DNA]</scope>
    <source>
        <strain evidence="5">CGMCC 4.7393</strain>
    </source>
</reference>
<dbReference type="SUPFAM" id="SSF56300">
    <property type="entry name" value="Metallo-dependent phosphatases"/>
    <property type="match status" value="1"/>
</dbReference>
<keyword evidence="1" id="KW-0732">Signal</keyword>
<dbReference type="Gene3D" id="3.60.21.10">
    <property type="match status" value="2"/>
</dbReference>
<keyword evidence="2" id="KW-0378">Hydrolase</keyword>
<dbReference type="Proteomes" id="UP001596405">
    <property type="component" value="Unassembled WGS sequence"/>
</dbReference>
<dbReference type="RefSeq" id="WP_066622203.1">
    <property type="nucleotide sequence ID" value="NZ_JBHSYQ010000016.1"/>
</dbReference>
<comment type="caution">
    <text evidence="4">The sequence shown here is derived from an EMBL/GenBank/DDBJ whole genome shotgun (WGS) entry which is preliminary data.</text>
</comment>
<name>A0ABW2DTL1_9BACT</name>
<evidence type="ECO:0000313" key="4">
    <source>
        <dbReference type="EMBL" id="MFC6999871.1"/>
    </source>
</evidence>
<evidence type="ECO:0000313" key="5">
    <source>
        <dbReference type="Proteomes" id="UP001596405"/>
    </source>
</evidence>
<dbReference type="EMBL" id="JBHSYQ010000016">
    <property type="protein sequence ID" value="MFC6999871.1"/>
    <property type="molecule type" value="Genomic_DNA"/>
</dbReference>
<evidence type="ECO:0000256" key="2">
    <source>
        <dbReference type="ARBA" id="ARBA00022801"/>
    </source>
</evidence>
<keyword evidence="5" id="KW-1185">Reference proteome</keyword>
<dbReference type="PANTHER" id="PTHR10161:SF14">
    <property type="entry name" value="TARTRATE-RESISTANT ACID PHOSPHATASE TYPE 5"/>
    <property type="match status" value="1"/>
</dbReference>
<organism evidence="4 5">
    <name type="scientific">Rufibacter roseus</name>
    <dbReference type="NCBI Taxonomy" id="1567108"/>
    <lineage>
        <taxon>Bacteria</taxon>
        <taxon>Pseudomonadati</taxon>
        <taxon>Bacteroidota</taxon>
        <taxon>Cytophagia</taxon>
        <taxon>Cytophagales</taxon>
        <taxon>Hymenobacteraceae</taxon>
        <taxon>Rufibacter</taxon>
    </lineage>
</organism>
<evidence type="ECO:0000256" key="1">
    <source>
        <dbReference type="ARBA" id="ARBA00022729"/>
    </source>
</evidence>
<gene>
    <name evidence="4" type="ORF">ACFQHR_19705</name>
</gene>